<dbReference type="Proteomes" id="UP000037035">
    <property type="component" value="Unassembled WGS sequence"/>
</dbReference>
<proteinExistence type="predicted"/>
<keyword evidence="1" id="KW-0812">Transmembrane</keyword>
<comment type="caution">
    <text evidence="2">The sequence shown here is derived from an EMBL/GenBank/DDBJ whole genome shotgun (WGS) entry which is preliminary data.</text>
</comment>
<reference evidence="2 3" key="1">
    <citation type="submission" date="2015-08" db="EMBL/GenBank/DDBJ databases">
        <title>Next Generation Sequencing and Analysis of the Genome of Puccinia sorghi L Schw, the Causal Agent of Maize Common Rust.</title>
        <authorList>
            <person name="Rochi L."/>
            <person name="Burguener G."/>
            <person name="Darino M."/>
            <person name="Turjanski A."/>
            <person name="Kreff E."/>
            <person name="Dieguez M.J."/>
            <person name="Sacco F."/>
        </authorList>
    </citation>
    <scope>NUCLEOTIDE SEQUENCE [LARGE SCALE GENOMIC DNA]</scope>
    <source>
        <strain evidence="2 3">RO10H11247</strain>
    </source>
</reference>
<gene>
    <name evidence="2" type="ORF">VP01_1228g2</name>
</gene>
<evidence type="ECO:0000256" key="1">
    <source>
        <dbReference type="SAM" id="Phobius"/>
    </source>
</evidence>
<feature type="transmembrane region" description="Helical" evidence="1">
    <location>
        <begin position="254"/>
        <end position="273"/>
    </location>
</feature>
<accession>A0A0L6VQ36</accession>
<dbReference type="EMBL" id="LAVV01002543">
    <property type="protein sequence ID" value="KNZ62732.1"/>
    <property type="molecule type" value="Genomic_DNA"/>
</dbReference>
<name>A0A0L6VQ36_9BASI</name>
<dbReference type="VEuPathDB" id="FungiDB:VP01_1228g2"/>
<sequence length="637" mass="71311">MPYTAQPTDREIEFYEGFSKKIDILNISQGDILREDMDETELRGEFIRFYECSLSYGFGFLVLENSNIPSLEWPSLTLYLCHSSVPYFLQVELFTRHHSPFIIYYHSSLRVGRDLLPNPSVLSLLLVSCSLLAPHLAPASPGKLAVRLQLGHIRLQLVLKPCSRFLSVLALHFVLAHAYDCCSISSLPCSPIGCISNSNLDQEIVPSTKKKNTNEALAWTALLASNLYCFFIIVLCYLGISLSSQAELEKSKHLSVYFCLLSLSCHLLLRSYYLLRVFFLTLTMFPSLLEGSSVFQSICLLWGLCAGRMGGNFPIPIPWTGPDPLMGVLKADLVWWGKCLEHFLDSKTGNGGSQRGVGSSLMVALPATPGPPALFRPFPPQSLHALLSPLPYVPPETIKKKQGLRPPLSSATLSVIQENVWHKNFSLFIRIFYLWVSIREGTCQGIWGRVGGCSACSHFPKTPSKHILGTYIVHLSSIPLGSIEVYPLAPANLAGKPYLCITSEGINLSYANQATTLVSSSTSSKTLQLNKKSFLRCTIIFYLAYYSVKSMKIKNETYMRNTICRIRCQFKHGENSRGGGYEKGFISFKQRHESDKDNRRERIRWVEDQGDQLHIDTNLHERKRAENLLGGGKGRGC</sequence>
<feature type="transmembrane region" description="Helical" evidence="1">
    <location>
        <begin position="216"/>
        <end position="242"/>
    </location>
</feature>
<evidence type="ECO:0000313" key="2">
    <source>
        <dbReference type="EMBL" id="KNZ62732.1"/>
    </source>
</evidence>
<protein>
    <submittedName>
        <fullName evidence="2">Uncharacterized protein</fullName>
    </submittedName>
</protein>
<dbReference type="AlphaFoldDB" id="A0A0L6VQ36"/>
<keyword evidence="3" id="KW-1185">Reference proteome</keyword>
<evidence type="ECO:0000313" key="3">
    <source>
        <dbReference type="Proteomes" id="UP000037035"/>
    </source>
</evidence>
<keyword evidence="1" id="KW-1133">Transmembrane helix</keyword>
<keyword evidence="1" id="KW-0472">Membrane</keyword>
<organism evidence="2 3">
    <name type="scientific">Puccinia sorghi</name>
    <dbReference type="NCBI Taxonomy" id="27349"/>
    <lineage>
        <taxon>Eukaryota</taxon>
        <taxon>Fungi</taxon>
        <taxon>Dikarya</taxon>
        <taxon>Basidiomycota</taxon>
        <taxon>Pucciniomycotina</taxon>
        <taxon>Pucciniomycetes</taxon>
        <taxon>Pucciniales</taxon>
        <taxon>Pucciniaceae</taxon>
        <taxon>Puccinia</taxon>
    </lineage>
</organism>